<evidence type="ECO:0000313" key="2">
    <source>
        <dbReference type="EMBL" id="MFC7059707.1"/>
    </source>
</evidence>
<dbReference type="AlphaFoldDB" id="A0ABD5WAE6"/>
<name>A0ABD5WAE6_9EURY</name>
<dbReference type="GeneID" id="76631896"/>
<dbReference type="EMBL" id="JBHSZI010000001">
    <property type="protein sequence ID" value="MFC7059707.1"/>
    <property type="molecule type" value="Genomic_DNA"/>
</dbReference>
<keyword evidence="3" id="KW-1185">Reference proteome</keyword>
<feature type="compositionally biased region" description="Basic and acidic residues" evidence="1">
    <location>
        <begin position="24"/>
        <end position="34"/>
    </location>
</feature>
<feature type="region of interest" description="Disordered" evidence="1">
    <location>
        <begin position="19"/>
        <end position="41"/>
    </location>
</feature>
<dbReference type="RefSeq" id="WP_267162495.1">
    <property type="nucleotide sequence ID" value="NZ_CP112972.1"/>
</dbReference>
<reference evidence="2 3" key="1">
    <citation type="journal article" date="2019" name="Int. J. Syst. Evol. Microbiol.">
        <title>The Global Catalogue of Microorganisms (GCM) 10K type strain sequencing project: providing services to taxonomists for standard genome sequencing and annotation.</title>
        <authorList>
            <consortium name="The Broad Institute Genomics Platform"/>
            <consortium name="The Broad Institute Genome Sequencing Center for Infectious Disease"/>
            <person name="Wu L."/>
            <person name="Ma J."/>
        </authorList>
    </citation>
    <scope>NUCLEOTIDE SEQUENCE [LARGE SCALE GENOMIC DNA]</scope>
    <source>
        <strain evidence="2 3">JCM 30072</strain>
    </source>
</reference>
<comment type="caution">
    <text evidence="2">The sequence shown here is derived from an EMBL/GenBank/DDBJ whole genome shotgun (WGS) entry which is preliminary data.</text>
</comment>
<dbReference type="Proteomes" id="UP001596445">
    <property type="component" value="Unassembled WGS sequence"/>
</dbReference>
<organism evidence="2 3">
    <name type="scientific">Halovenus salina</name>
    <dbReference type="NCBI Taxonomy" id="1510225"/>
    <lineage>
        <taxon>Archaea</taxon>
        <taxon>Methanobacteriati</taxon>
        <taxon>Methanobacteriota</taxon>
        <taxon>Stenosarchaea group</taxon>
        <taxon>Halobacteria</taxon>
        <taxon>Halobacteriales</taxon>
        <taxon>Haloarculaceae</taxon>
        <taxon>Halovenus</taxon>
    </lineage>
</organism>
<evidence type="ECO:0000313" key="3">
    <source>
        <dbReference type="Proteomes" id="UP001596445"/>
    </source>
</evidence>
<protein>
    <submittedName>
        <fullName evidence="2">Uncharacterized protein</fullName>
    </submittedName>
</protein>
<accession>A0ABD5WAE6</accession>
<sequence length="68" mass="7530">MSTNTESLRELYMDVAEEETITEQQREEHSHDPIGESETELEETVSTVVEDGLNGAVDGVEVDFGSVE</sequence>
<evidence type="ECO:0000256" key="1">
    <source>
        <dbReference type="SAM" id="MobiDB-lite"/>
    </source>
</evidence>
<gene>
    <name evidence="2" type="ORF">ACFQQG_17825</name>
</gene>
<proteinExistence type="predicted"/>